<dbReference type="HOGENOM" id="CLU_218167_0_0_11"/>
<accession>K0UPQ4</accession>
<dbReference type="Gene3D" id="3.40.50.720">
    <property type="entry name" value="NAD(P)-binding Rossmann-like Domain"/>
    <property type="match status" value="1"/>
</dbReference>
<dbReference type="SUPFAM" id="SSF51735">
    <property type="entry name" value="NAD(P)-binding Rossmann-fold domains"/>
    <property type="match status" value="1"/>
</dbReference>
<evidence type="ECO:0000313" key="2">
    <source>
        <dbReference type="Proteomes" id="UP000006043"/>
    </source>
</evidence>
<reference evidence="1 2" key="1">
    <citation type="journal article" date="2012" name="J. Bacteriol.">
        <title>Complete Genome Sequence of Mycobacterium fortuitum subsp. fortuitum Type Strain DSM46621.</title>
        <authorList>
            <person name="Ho Y.S."/>
            <person name="Adroub S.A."/>
            <person name="Aleisa F."/>
            <person name="Mahmood H."/>
            <person name="Othoum G."/>
            <person name="Rashid F."/>
            <person name="Zaher M."/>
            <person name="Ali S."/>
            <person name="Bitter W."/>
            <person name="Pain A."/>
            <person name="Abdallah A.M."/>
        </authorList>
    </citation>
    <scope>NUCLEOTIDE SEQUENCE [LARGE SCALE GENOMIC DNA]</scope>
    <source>
        <strain evidence="2">DSM46621</strain>
    </source>
</reference>
<proteinExistence type="predicted"/>
<comment type="caution">
    <text evidence="1">The sequence shown here is derived from an EMBL/GenBank/DDBJ whole genome shotgun (WGS) entry which is preliminary data.</text>
</comment>
<dbReference type="Proteomes" id="UP000006043">
    <property type="component" value="Unassembled WGS sequence"/>
</dbReference>
<dbReference type="AlphaFoldDB" id="K0UPQ4"/>
<name>K0UPQ4_MYCFO</name>
<protein>
    <submittedName>
        <fullName evidence="1">Short-chain dehydrogenase/reductase SDR</fullName>
    </submittedName>
</protein>
<dbReference type="InterPro" id="IPR036291">
    <property type="entry name" value="NAD(P)-bd_dom_sf"/>
</dbReference>
<sequence>MTTPSLAGRRALVTGGSRGIGAGIVRRLAADGAAVA</sequence>
<dbReference type="EMBL" id="ALQB01000284">
    <property type="protein sequence ID" value="EJZ04528.1"/>
    <property type="molecule type" value="Genomic_DNA"/>
</dbReference>
<feature type="non-terminal residue" evidence="1">
    <location>
        <position position="36"/>
    </location>
</feature>
<gene>
    <name evidence="1" type="ORF">MFORT_31094</name>
</gene>
<organism evidence="1 2">
    <name type="scientific">Mycolicibacterium fortuitum subsp. fortuitum DSM 46621 = ATCC 6841 = JCM 6387</name>
    <dbReference type="NCBI Taxonomy" id="1214102"/>
    <lineage>
        <taxon>Bacteria</taxon>
        <taxon>Bacillati</taxon>
        <taxon>Actinomycetota</taxon>
        <taxon>Actinomycetes</taxon>
        <taxon>Mycobacteriales</taxon>
        <taxon>Mycobacteriaceae</taxon>
        <taxon>Mycolicibacterium</taxon>
    </lineage>
</organism>
<evidence type="ECO:0000313" key="1">
    <source>
        <dbReference type="EMBL" id="EJZ04528.1"/>
    </source>
</evidence>